<gene>
    <name evidence="1" type="ORF">A3A35_00940</name>
</gene>
<accession>A0A1F6EEH7</accession>
<evidence type="ECO:0000313" key="1">
    <source>
        <dbReference type="EMBL" id="OGG72065.1"/>
    </source>
</evidence>
<dbReference type="EMBL" id="MFLV01000002">
    <property type="protein sequence ID" value="OGG72065.1"/>
    <property type="molecule type" value="Genomic_DNA"/>
</dbReference>
<comment type="caution">
    <text evidence="1">The sequence shown here is derived from an EMBL/GenBank/DDBJ whole genome shotgun (WGS) entry which is preliminary data.</text>
</comment>
<protein>
    <submittedName>
        <fullName evidence="1">Uncharacterized protein</fullName>
    </submittedName>
</protein>
<organism evidence="1 2">
    <name type="scientific">Candidatus Kaiserbacteria bacterium RIFCSPLOWO2_01_FULL_51_21</name>
    <dbReference type="NCBI Taxonomy" id="1798508"/>
    <lineage>
        <taxon>Bacteria</taxon>
        <taxon>Candidatus Kaiseribacteriota</taxon>
    </lineage>
</organism>
<proteinExistence type="predicted"/>
<evidence type="ECO:0000313" key="2">
    <source>
        <dbReference type="Proteomes" id="UP000179115"/>
    </source>
</evidence>
<reference evidence="1 2" key="1">
    <citation type="journal article" date="2016" name="Nat. Commun.">
        <title>Thousands of microbial genomes shed light on interconnected biogeochemical processes in an aquifer system.</title>
        <authorList>
            <person name="Anantharaman K."/>
            <person name="Brown C.T."/>
            <person name="Hug L.A."/>
            <person name="Sharon I."/>
            <person name="Castelle C.J."/>
            <person name="Probst A.J."/>
            <person name="Thomas B.C."/>
            <person name="Singh A."/>
            <person name="Wilkins M.J."/>
            <person name="Karaoz U."/>
            <person name="Brodie E.L."/>
            <person name="Williams K.H."/>
            <person name="Hubbard S.S."/>
            <person name="Banfield J.F."/>
        </authorList>
    </citation>
    <scope>NUCLEOTIDE SEQUENCE [LARGE SCALE GENOMIC DNA]</scope>
</reference>
<sequence length="140" mass="17057">MLFRIGIMLKCSREGDMNPTLIDLDLVQRERMWQTWERKRRHIGRCLQAMAVIAAREVEMSERNISKIAGISYKHMREARQFDERLSRLIFSYQKFYKRWYRFYGRGPCNMKHGQPWLPLTVDDEKRRRRERMGKKSVIS</sequence>
<dbReference type="Proteomes" id="UP000179115">
    <property type="component" value="Unassembled WGS sequence"/>
</dbReference>
<dbReference type="AlphaFoldDB" id="A0A1F6EEH7"/>
<name>A0A1F6EEH7_9BACT</name>
<dbReference type="STRING" id="1798508.A3A35_00940"/>